<dbReference type="InterPro" id="IPR032834">
    <property type="entry name" value="NatK-like_C"/>
</dbReference>
<reference evidence="3 4" key="1">
    <citation type="submission" date="2018-05" db="EMBL/GenBank/DDBJ databases">
        <title>The Hungate 1000. A catalogue of reference genomes from the rumen microbiome.</title>
        <authorList>
            <person name="Kelly W."/>
        </authorList>
    </citation>
    <scope>NUCLEOTIDE SEQUENCE [LARGE SCALE GENOMIC DNA]</scope>
    <source>
        <strain evidence="3 4">SAb67</strain>
    </source>
</reference>
<feature type="transmembrane region" description="Helical" evidence="1">
    <location>
        <begin position="55"/>
        <end position="74"/>
    </location>
</feature>
<dbReference type="EMBL" id="QGDI01000004">
    <property type="protein sequence ID" value="PWJ13353.1"/>
    <property type="molecule type" value="Genomic_DNA"/>
</dbReference>
<dbReference type="OrthoDB" id="9813149at2"/>
<dbReference type="SUPFAM" id="SSF55874">
    <property type="entry name" value="ATPase domain of HSP90 chaperone/DNA topoisomerase II/histidine kinase"/>
    <property type="match status" value="1"/>
</dbReference>
<feature type="transmembrane region" description="Helical" evidence="1">
    <location>
        <begin position="6"/>
        <end position="25"/>
    </location>
</feature>
<feature type="transmembrane region" description="Helical" evidence="1">
    <location>
        <begin position="119"/>
        <end position="144"/>
    </location>
</feature>
<evidence type="ECO:0000259" key="2">
    <source>
        <dbReference type="Pfam" id="PF14501"/>
    </source>
</evidence>
<dbReference type="AlphaFoldDB" id="A0A315Y1P5"/>
<dbReference type="Gene3D" id="3.30.565.10">
    <property type="entry name" value="Histidine kinase-like ATPase, C-terminal domain"/>
    <property type="match status" value="1"/>
</dbReference>
<dbReference type="RefSeq" id="WP_109725995.1">
    <property type="nucleotide sequence ID" value="NZ_CAMOTJ010000069.1"/>
</dbReference>
<name>A0A315Y1P5_RUMFL</name>
<protein>
    <submittedName>
        <fullName evidence="3">GHKL domain-containing protein</fullName>
    </submittedName>
</protein>
<accession>A0A315Y1P5</accession>
<evidence type="ECO:0000256" key="1">
    <source>
        <dbReference type="SAM" id="Phobius"/>
    </source>
</evidence>
<evidence type="ECO:0000313" key="3">
    <source>
        <dbReference type="EMBL" id="PWJ13353.1"/>
    </source>
</evidence>
<dbReference type="PANTHER" id="PTHR40448">
    <property type="entry name" value="TWO-COMPONENT SENSOR HISTIDINE KINASE"/>
    <property type="match status" value="1"/>
</dbReference>
<feature type="transmembrane region" description="Helical" evidence="1">
    <location>
        <begin position="156"/>
        <end position="174"/>
    </location>
</feature>
<dbReference type="PANTHER" id="PTHR40448:SF1">
    <property type="entry name" value="TWO-COMPONENT SENSOR HISTIDINE KINASE"/>
    <property type="match status" value="1"/>
</dbReference>
<dbReference type="Pfam" id="PF14501">
    <property type="entry name" value="HATPase_c_5"/>
    <property type="match status" value="1"/>
</dbReference>
<dbReference type="Proteomes" id="UP000245720">
    <property type="component" value="Unassembled WGS sequence"/>
</dbReference>
<feature type="domain" description="Sensor histidine kinase NatK-like C-terminal" evidence="2">
    <location>
        <begin position="325"/>
        <end position="424"/>
    </location>
</feature>
<keyword evidence="1" id="KW-1133">Transmembrane helix</keyword>
<keyword evidence="1" id="KW-0472">Membrane</keyword>
<comment type="caution">
    <text evidence="3">The sequence shown here is derived from an EMBL/GenBank/DDBJ whole genome shotgun (WGS) entry which is preliminary data.</text>
</comment>
<dbReference type="CDD" id="cd16935">
    <property type="entry name" value="HATPase_AgrC-ComD-like"/>
    <property type="match status" value="1"/>
</dbReference>
<proteinExistence type="predicted"/>
<feature type="transmembrane region" description="Helical" evidence="1">
    <location>
        <begin position="186"/>
        <end position="204"/>
    </location>
</feature>
<feature type="transmembrane region" description="Helical" evidence="1">
    <location>
        <begin position="86"/>
        <end position="107"/>
    </location>
</feature>
<evidence type="ECO:0000313" key="4">
    <source>
        <dbReference type="Proteomes" id="UP000245720"/>
    </source>
</evidence>
<organism evidence="3 4">
    <name type="scientific">Ruminococcus flavefaciens</name>
    <dbReference type="NCBI Taxonomy" id="1265"/>
    <lineage>
        <taxon>Bacteria</taxon>
        <taxon>Bacillati</taxon>
        <taxon>Bacillota</taxon>
        <taxon>Clostridia</taxon>
        <taxon>Eubacteriales</taxon>
        <taxon>Oscillospiraceae</taxon>
        <taxon>Ruminococcus</taxon>
    </lineage>
</organism>
<gene>
    <name evidence="3" type="ORF">IE37_01154</name>
</gene>
<sequence>MFFLLYTISAAGMYIFTLIIFDKLYTSRELSLLKKILIIGAISISKGALNMIDIPIVKFITAFVLLILVNLVFYKPPGKVFLIYDAIYMITSSIVEMLSTLMLAFMLNVTTEDIKFSPVLFLAATILSWIVMIAVAKCFLLIVAGKGMNNIRTHEFLMFLVLMIGEILLFQYLNDKISSSNSRWEIVVILLTFLSLDLYLAYLIRMISRAYQTEKELELVTQQSMLQLNAYKELNEKYAASRRVIHDVRKHISSLEGLINSNKADEAERYKDLLNAELNKLMPRFECDSSILTVVINNKLDAAEKMNVDFRVDAEFTRIDFISNLDITAIFSNMLDNAFEACEELPEDKRRVWLSITRRNYFVFIYMENTFANVAPDVEKGFRSTKELHQGIGLSNIRSACLKYSGSFNVHTEEDMFITELLIPIPDTEANEKPTE</sequence>
<dbReference type="InterPro" id="IPR036890">
    <property type="entry name" value="HATPase_C_sf"/>
</dbReference>
<keyword evidence="1" id="KW-0812">Transmembrane</keyword>
<dbReference type="GO" id="GO:0042802">
    <property type="term" value="F:identical protein binding"/>
    <property type="evidence" value="ECO:0007669"/>
    <property type="project" value="TreeGrafter"/>
</dbReference>